<dbReference type="Proteomes" id="UP000504628">
    <property type="component" value="Chromosome 8"/>
</dbReference>
<dbReference type="RefSeq" id="XP_028377923.2">
    <property type="nucleotide sequence ID" value="XM_028522122.2"/>
</dbReference>
<dbReference type="GO" id="GO:1904825">
    <property type="term" value="P:protein localization to microtubule plus-end"/>
    <property type="evidence" value="ECO:0007669"/>
    <property type="project" value="TreeGrafter"/>
</dbReference>
<dbReference type="InterPro" id="IPR036534">
    <property type="entry name" value="GAR_dom_sf"/>
</dbReference>
<dbReference type="PROSITE" id="PS51460">
    <property type="entry name" value="GAR"/>
    <property type="match status" value="1"/>
</dbReference>
<evidence type="ECO:0000313" key="9">
    <source>
        <dbReference type="RefSeq" id="XP_028377923.2"/>
    </source>
</evidence>
<feature type="compositionally biased region" description="Gly residues" evidence="5">
    <location>
        <begin position="561"/>
        <end position="571"/>
    </location>
</feature>
<dbReference type="FunFam" id="1.10.418.10:FF:000047">
    <property type="entry name" value="Growth arrest specific 2 like 1"/>
    <property type="match status" value="1"/>
</dbReference>
<feature type="compositionally biased region" description="Basic residues" evidence="5">
    <location>
        <begin position="769"/>
        <end position="779"/>
    </location>
</feature>
<evidence type="ECO:0000256" key="2">
    <source>
        <dbReference type="ARBA" id="ARBA00022490"/>
    </source>
</evidence>
<dbReference type="OrthoDB" id="206130at2759"/>
<feature type="region of interest" description="Disordered" evidence="5">
    <location>
        <begin position="288"/>
        <end position="361"/>
    </location>
</feature>
<dbReference type="GO" id="GO:0005884">
    <property type="term" value="C:actin filament"/>
    <property type="evidence" value="ECO:0007669"/>
    <property type="project" value="TreeGrafter"/>
</dbReference>
<comment type="subcellular location">
    <subcellularLocation>
        <location evidence="1">Cytoplasm</location>
        <location evidence="1">Cytoskeleton</location>
        <location evidence="1">Stress fiber</location>
    </subcellularLocation>
</comment>
<dbReference type="PANTHER" id="PTHR46756">
    <property type="entry name" value="TRANSGELIN"/>
    <property type="match status" value="1"/>
</dbReference>
<evidence type="ECO:0000313" key="8">
    <source>
        <dbReference type="Proteomes" id="UP000504628"/>
    </source>
</evidence>
<feature type="compositionally biased region" description="Basic residues" evidence="5">
    <location>
        <begin position="786"/>
        <end position="797"/>
    </location>
</feature>
<dbReference type="GO" id="GO:0008017">
    <property type="term" value="F:microtubule binding"/>
    <property type="evidence" value="ECO:0007669"/>
    <property type="project" value="InterPro"/>
</dbReference>
<dbReference type="SMART" id="SM00243">
    <property type="entry name" value="GAS2"/>
    <property type="match status" value="1"/>
</dbReference>
<dbReference type="CDD" id="cd21268">
    <property type="entry name" value="CH_GAS2L1_2"/>
    <property type="match status" value="1"/>
</dbReference>
<dbReference type="PROSITE" id="PS50021">
    <property type="entry name" value="CH"/>
    <property type="match status" value="1"/>
</dbReference>
<dbReference type="GO" id="GO:0001578">
    <property type="term" value="P:microtubule bundle formation"/>
    <property type="evidence" value="ECO:0007669"/>
    <property type="project" value="TreeGrafter"/>
</dbReference>
<feature type="compositionally biased region" description="Pro residues" evidence="5">
    <location>
        <begin position="517"/>
        <end position="526"/>
    </location>
</feature>
<dbReference type="InterPro" id="IPR003108">
    <property type="entry name" value="GAR_dom"/>
</dbReference>
<feature type="compositionally biased region" description="Polar residues" evidence="5">
    <location>
        <begin position="317"/>
        <end position="326"/>
    </location>
</feature>
<dbReference type="GeneID" id="114504329"/>
<reference evidence="9" key="1">
    <citation type="submission" date="2025-08" db="UniProtKB">
        <authorList>
            <consortium name="RefSeq"/>
        </authorList>
    </citation>
    <scope>IDENTIFICATION</scope>
    <source>
        <tissue evidence="9">Muscle</tissue>
    </source>
</reference>
<dbReference type="Pfam" id="PF02187">
    <property type="entry name" value="GAS2"/>
    <property type="match status" value="1"/>
</dbReference>
<dbReference type="GO" id="GO:0051764">
    <property type="term" value="P:actin crosslink formation"/>
    <property type="evidence" value="ECO:0007669"/>
    <property type="project" value="TreeGrafter"/>
</dbReference>
<dbReference type="SUPFAM" id="SSF143575">
    <property type="entry name" value="GAS2 domain-like"/>
    <property type="match status" value="1"/>
</dbReference>
<dbReference type="InParanoid" id="A0A6J2MIW2"/>
<dbReference type="GO" id="GO:0008093">
    <property type="term" value="F:cytoskeletal anchor activity"/>
    <property type="evidence" value="ECO:0007669"/>
    <property type="project" value="TreeGrafter"/>
</dbReference>
<dbReference type="Gene3D" id="1.10.418.10">
    <property type="entry name" value="Calponin-like domain"/>
    <property type="match status" value="1"/>
</dbReference>
<dbReference type="FunCoup" id="A0A6J2MIW2">
    <property type="interactions" value="12"/>
</dbReference>
<feature type="region of interest" description="Disordered" evidence="5">
    <location>
        <begin position="1"/>
        <end position="29"/>
    </location>
</feature>
<dbReference type="GO" id="GO:0001725">
    <property type="term" value="C:stress fiber"/>
    <property type="evidence" value="ECO:0007669"/>
    <property type="project" value="UniProtKB-SubCell"/>
</dbReference>
<evidence type="ECO:0000259" key="7">
    <source>
        <dbReference type="PROSITE" id="PS51460"/>
    </source>
</evidence>
<feature type="compositionally biased region" description="Low complexity" evidence="5">
    <location>
        <begin position="288"/>
        <end position="297"/>
    </location>
</feature>
<name>A0A6J2MIW2_9CHIR</name>
<dbReference type="GO" id="GO:0035371">
    <property type="term" value="C:microtubule plus-end"/>
    <property type="evidence" value="ECO:0007669"/>
    <property type="project" value="TreeGrafter"/>
</dbReference>
<feature type="compositionally biased region" description="Polar residues" evidence="5">
    <location>
        <begin position="1"/>
        <end position="13"/>
    </location>
</feature>
<dbReference type="AlphaFoldDB" id="A0A6J2MIW2"/>
<gene>
    <name evidence="9" type="primary">GAS2L2</name>
</gene>
<feature type="region of interest" description="Disordered" evidence="5">
    <location>
        <begin position="692"/>
        <end position="890"/>
    </location>
</feature>
<feature type="compositionally biased region" description="Basic and acidic residues" evidence="5">
    <location>
        <begin position="879"/>
        <end position="890"/>
    </location>
</feature>
<dbReference type="GO" id="GO:0051015">
    <property type="term" value="F:actin filament binding"/>
    <property type="evidence" value="ECO:0007669"/>
    <property type="project" value="TreeGrafter"/>
</dbReference>
<dbReference type="FunFam" id="3.30.920.20:FF:000004">
    <property type="entry name" value="GAS2-like protein 1 isoform X1"/>
    <property type="match status" value="1"/>
</dbReference>
<accession>A0A6J2MIW2</accession>
<feature type="domain" description="Calponin-homology (CH)" evidence="6">
    <location>
        <begin position="43"/>
        <end position="170"/>
    </location>
</feature>
<dbReference type="Gene3D" id="3.30.920.20">
    <property type="entry name" value="Gas2-like domain"/>
    <property type="match status" value="1"/>
</dbReference>
<dbReference type="PANTHER" id="PTHR46756:SF14">
    <property type="entry name" value="GAS2-LIKE PROTEIN 2"/>
    <property type="match status" value="1"/>
</dbReference>
<feature type="compositionally biased region" description="Basic and acidic residues" evidence="5">
    <location>
        <begin position="401"/>
        <end position="424"/>
    </location>
</feature>
<organism evidence="8 9">
    <name type="scientific">Phyllostomus discolor</name>
    <name type="common">pale spear-nosed bat</name>
    <dbReference type="NCBI Taxonomy" id="89673"/>
    <lineage>
        <taxon>Eukaryota</taxon>
        <taxon>Metazoa</taxon>
        <taxon>Chordata</taxon>
        <taxon>Craniata</taxon>
        <taxon>Vertebrata</taxon>
        <taxon>Euteleostomi</taxon>
        <taxon>Mammalia</taxon>
        <taxon>Eutheria</taxon>
        <taxon>Laurasiatheria</taxon>
        <taxon>Chiroptera</taxon>
        <taxon>Yangochiroptera</taxon>
        <taxon>Phyllostomidae</taxon>
        <taxon>Phyllostominae</taxon>
        <taxon>Phyllostomus</taxon>
    </lineage>
</organism>
<evidence type="ECO:0000256" key="5">
    <source>
        <dbReference type="SAM" id="MobiDB-lite"/>
    </source>
</evidence>
<dbReference type="GO" id="GO:0005737">
    <property type="term" value="C:cytoplasm"/>
    <property type="evidence" value="ECO:0007669"/>
    <property type="project" value="TreeGrafter"/>
</dbReference>
<protein>
    <submittedName>
        <fullName evidence="9">GAS2-like protein 2</fullName>
    </submittedName>
</protein>
<keyword evidence="8" id="KW-1185">Reference proteome</keyword>
<dbReference type="SMART" id="SM00033">
    <property type="entry name" value="CH"/>
    <property type="match status" value="1"/>
</dbReference>
<evidence type="ECO:0000256" key="4">
    <source>
        <dbReference type="ARBA" id="ARBA00038441"/>
    </source>
</evidence>
<comment type="similarity">
    <text evidence="4">Belongs to the GAS2 family.</text>
</comment>
<feature type="domain" description="GAR" evidence="7">
    <location>
        <begin position="212"/>
        <end position="284"/>
    </location>
</feature>
<feature type="compositionally biased region" description="Low complexity" evidence="5">
    <location>
        <begin position="452"/>
        <end position="466"/>
    </location>
</feature>
<dbReference type="SUPFAM" id="SSF47576">
    <property type="entry name" value="Calponin-homology domain, CH-domain"/>
    <property type="match status" value="1"/>
</dbReference>
<dbReference type="GO" id="GO:0031110">
    <property type="term" value="P:regulation of microtubule polymerization or depolymerization"/>
    <property type="evidence" value="ECO:0007669"/>
    <property type="project" value="TreeGrafter"/>
</dbReference>
<sequence length="890" mass="95589">MPTSSPAQGQAMSQPGARGRRPRSPGPPLCSIRPFKSSEQYLDAMKEDLAEWLRDLYGLDIDAANFLQVLETGLVLCRHANAVTEAALAFLAEAPARALRTPMPRAGVSCNGAAQPGTFQARDNVSNFIQWCRKEMGIQEVLLFETEDLVRRKNVRNVVLCLLELGRRAWRFGVAAPTLVHLEDEIDEELRQELALPPPDPPPPAPPRRRPCHFRNLDQMVQNLVSHCTCPVQFSMVKVSEGKYRVGDSNTLIFIRVLRNHVMVRVGGGWDTLSHYLDKHDPCRCTSLSHKPGSSLKPPGPPAQHEVRVQDEPWQPQPTMTVSRSQSPPPPVDWKTYTSGNRKLRPPASSPRPRSAWGVGAGLPRETAPFLRCQEKPLVPPREHLAAGDSLPSPQSSPTPRRQDPRCPSSGKREGGGRPSELPRRRTPTAWIREDTDGWETHSTVPTPQRLGAPEATATGTPARGPSPLPRYSGFATPLGPRQPPQGEAEGASFQLREPASVCSLSPGKGPTETPVQQPPAHPPTPGGSFPGTASRGPETKSVRISSVTPRAVIGVSAGSRHGGYSVGGRQGAQKPETWVPAGAGESRGRSPQEQGRGCTAPTSDGTKEPAVYHGLEEELSTHVKLLEVGPARPRGPGSGLIPRSGVYVPSLGARWPEPGGPYDKVIQELAQGPPPLHKVDLGAWKAACTGSPKLAVTTGPGSPQGQPGASESAPRTKAAESTWDTRTRKVPAPGGPDCPVPTLSASLEAPTPSPPDPDSDKGAACPGKGRRTLRKPRRVPSIYKLKLRPRIRPRRDHRPEKQPSRIPKPLAYLRLGPARAPPRGGLERASALGGRGGEAALVGGASAGEEEEGKGKERFAPLESRGQPSGLRPGQPDRAPRPPEEESWV</sequence>
<dbReference type="KEGG" id="pdic:114504329"/>
<keyword evidence="3" id="KW-0206">Cytoskeleton</keyword>
<evidence type="ECO:0000259" key="6">
    <source>
        <dbReference type="PROSITE" id="PS50021"/>
    </source>
</evidence>
<dbReference type="Pfam" id="PF00307">
    <property type="entry name" value="CH"/>
    <property type="match status" value="1"/>
</dbReference>
<feature type="region of interest" description="Disordered" evidence="5">
    <location>
        <begin position="383"/>
        <end position="609"/>
    </location>
</feature>
<evidence type="ECO:0000256" key="1">
    <source>
        <dbReference type="ARBA" id="ARBA00004529"/>
    </source>
</evidence>
<dbReference type="InterPro" id="IPR001715">
    <property type="entry name" value="CH_dom"/>
</dbReference>
<keyword evidence="2" id="KW-0963">Cytoplasm</keyword>
<dbReference type="CTD" id="246176"/>
<proteinExistence type="inferred from homology"/>
<evidence type="ECO:0000256" key="3">
    <source>
        <dbReference type="ARBA" id="ARBA00023212"/>
    </source>
</evidence>
<feature type="compositionally biased region" description="Low complexity" evidence="5">
    <location>
        <begin position="824"/>
        <end position="845"/>
    </location>
</feature>
<dbReference type="InterPro" id="IPR036872">
    <property type="entry name" value="CH_dom_sf"/>
</dbReference>
<feature type="compositionally biased region" description="Low complexity" evidence="5">
    <location>
        <begin position="700"/>
        <end position="709"/>
    </location>
</feature>